<dbReference type="PANTHER" id="PTHR14859:SF15">
    <property type="entry name" value="ENDONUCLEASE_EXONUCLEASE_PHOSPHATASE DOMAIN-CONTAINING PROTEIN"/>
    <property type="match status" value="1"/>
</dbReference>
<keyword evidence="3" id="KW-0540">Nuclease</keyword>
<dbReference type="AlphaFoldDB" id="A0A6M3ZQS2"/>
<name>A0A6M3ZQS2_9BURK</name>
<dbReference type="GO" id="GO:0016020">
    <property type="term" value="C:membrane"/>
    <property type="evidence" value="ECO:0007669"/>
    <property type="project" value="GOC"/>
</dbReference>
<evidence type="ECO:0000256" key="1">
    <source>
        <dbReference type="SAM" id="MobiDB-lite"/>
    </source>
</evidence>
<feature type="region of interest" description="Disordered" evidence="1">
    <location>
        <begin position="1"/>
        <end position="27"/>
    </location>
</feature>
<sequence length="271" mass="29868">MSTTASHPTPTGKRSPRQAQHGVSAHSDTELVLTADVPLHNLDPWPLKVATYNIHGARGTDGLFSPGRIARVLQEIDADILALQEVPLGGASQVDVLALLREATGLFAVEGPTLQSPARRYGNAVLSRYPVLATQNIDLSFGSREPRGALDADIDCHGHMLRVIATHLGLKPAERRAQIKRLLQAFDTDQAPVILMGDVNEWFMWGRALRWLVSHFEAAPAPRTFPSRWPLFALDRIWISPRQRLLQVHVHRSPLARVASDHLPLVAHIDG</sequence>
<dbReference type="InterPro" id="IPR036691">
    <property type="entry name" value="Endo/exonu/phosph_ase_sf"/>
</dbReference>
<proteinExistence type="predicted"/>
<evidence type="ECO:0000313" key="3">
    <source>
        <dbReference type="EMBL" id="QJQ00974.1"/>
    </source>
</evidence>
<dbReference type="GO" id="GO:0004519">
    <property type="term" value="F:endonuclease activity"/>
    <property type="evidence" value="ECO:0007669"/>
    <property type="project" value="UniProtKB-KW"/>
</dbReference>
<gene>
    <name evidence="3" type="ORF">C798_12235</name>
</gene>
<dbReference type="SUPFAM" id="SSF56219">
    <property type="entry name" value="DNase I-like"/>
    <property type="match status" value="1"/>
</dbReference>
<reference evidence="3 4" key="1">
    <citation type="journal article" date="2012" name="J. Bacteriol.">
        <title>Genome sequence of the pathogenic Herbaspirillum seropedicae strain Os34, isolated from rice roots.</title>
        <authorList>
            <person name="Ye W."/>
            <person name="Ye S."/>
            <person name="Liu J."/>
            <person name="Chang S."/>
            <person name="Chen M."/>
            <person name="Zhu B."/>
            <person name="Guo L."/>
            <person name="An Q."/>
        </authorList>
    </citation>
    <scope>NUCLEOTIDE SEQUENCE [LARGE SCALE GENOMIC DNA]</scope>
    <source>
        <strain evidence="3 4">Os34</strain>
    </source>
</reference>
<dbReference type="InterPro" id="IPR005135">
    <property type="entry name" value="Endo/exonuclease/phosphatase"/>
</dbReference>
<dbReference type="RefSeq" id="WP_017451179.1">
    <property type="nucleotide sequence ID" value="NZ_CP008956.1"/>
</dbReference>
<keyword evidence="3" id="KW-0378">Hydrolase</keyword>
<evidence type="ECO:0000259" key="2">
    <source>
        <dbReference type="Pfam" id="PF03372"/>
    </source>
</evidence>
<accession>A0A6M3ZQS2</accession>
<dbReference type="Pfam" id="PF03372">
    <property type="entry name" value="Exo_endo_phos"/>
    <property type="match status" value="1"/>
</dbReference>
<dbReference type="PANTHER" id="PTHR14859">
    <property type="entry name" value="CALCOFLUOR WHITE HYPERSENSITIVE PROTEIN PRECURSOR"/>
    <property type="match status" value="1"/>
</dbReference>
<protein>
    <submittedName>
        <fullName evidence="3">Endonuclease</fullName>
    </submittedName>
</protein>
<evidence type="ECO:0000313" key="4">
    <source>
        <dbReference type="Proteomes" id="UP000501648"/>
    </source>
</evidence>
<dbReference type="GO" id="GO:0006506">
    <property type="term" value="P:GPI anchor biosynthetic process"/>
    <property type="evidence" value="ECO:0007669"/>
    <property type="project" value="TreeGrafter"/>
</dbReference>
<feature type="domain" description="Endonuclease/exonuclease/phosphatase" evidence="2">
    <location>
        <begin position="50"/>
        <end position="262"/>
    </location>
</feature>
<dbReference type="EMBL" id="CP008956">
    <property type="protein sequence ID" value="QJQ00974.1"/>
    <property type="molecule type" value="Genomic_DNA"/>
</dbReference>
<organism evidence="3 4">
    <name type="scientific">Herbaspirillum rubrisubalbicans Os34</name>
    <dbReference type="NCBI Taxonomy" id="1235827"/>
    <lineage>
        <taxon>Bacteria</taxon>
        <taxon>Pseudomonadati</taxon>
        <taxon>Pseudomonadota</taxon>
        <taxon>Betaproteobacteria</taxon>
        <taxon>Burkholderiales</taxon>
        <taxon>Oxalobacteraceae</taxon>
        <taxon>Herbaspirillum</taxon>
    </lineage>
</organism>
<dbReference type="Gene3D" id="3.60.10.10">
    <property type="entry name" value="Endonuclease/exonuclease/phosphatase"/>
    <property type="match status" value="1"/>
</dbReference>
<keyword evidence="3" id="KW-0255">Endonuclease</keyword>
<dbReference type="InterPro" id="IPR051916">
    <property type="entry name" value="GPI-anchor_lipid_remodeler"/>
</dbReference>
<dbReference type="Proteomes" id="UP000501648">
    <property type="component" value="Chromosome"/>
</dbReference>